<keyword evidence="4" id="KW-0812">Transmembrane</keyword>
<comment type="caution">
    <text evidence="6">The sequence shown here is derived from an EMBL/GenBank/DDBJ whole genome shotgun (WGS) entry which is preliminary data.</text>
</comment>
<keyword evidence="4" id="KW-1133">Transmembrane helix</keyword>
<dbReference type="Proteomes" id="UP001165422">
    <property type="component" value="Unassembled WGS sequence"/>
</dbReference>
<keyword evidence="2" id="KW-0067">ATP-binding</keyword>
<proteinExistence type="predicted"/>
<dbReference type="Gene3D" id="3.40.50.300">
    <property type="entry name" value="P-loop containing nucleotide triphosphate hydrolases"/>
    <property type="match status" value="1"/>
</dbReference>
<feature type="transmembrane region" description="Helical" evidence="4">
    <location>
        <begin position="55"/>
        <end position="73"/>
    </location>
</feature>
<evidence type="ECO:0000256" key="2">
    <source>
        <dbReference type="ARBA" id="ARBA00022840"/>
    </source>
</evidence>
<feature type="transmembrane region" description="Helical" evidence="4">
    <location>
        <begin position="254"/>
        <end position="274"/>
    </location>
</feature>
<dbReference type="InterPro" id="IPR036187">
    <property type="entry name" value="DNA_mismatch_repair_MutS_sf"/>
</dbReference>
<protein>
    <submittedName>
        <fullName evidence="6">DNA mismatch repair protein</fullName>
    </submittedName>
</protein>
<reference evidence="6" key="1">
    <citation type="submission" date="2021-11" db="EMBL/GenBank/DDBJ databases">
        <authorList>
            <person name="Qingchun L."/>
            <person name="Dong Z."/>
            <person name="Zongwei Q."/>
            <person name="Jia Z."/>
            <person name="Duotao L."/>
        </authorList>
    </citation>
    <scope>NUCLEOTIDE SEQUENCE</scope>
    <source>
        <strain evidence="6">WLY-B-L2</strain>
    </source>
</reference>
<dbReference type="PANTHER" id="PTHR11361">
    <property type="entry name" value="DNA MISMATCH REPAIR PROTEIN MUTS FAMILY MEMBER"/>
    <property type="match status" value="1"/>
</dbReference>
<gene>
    <name evidence="6" type="ORF">LN736_14950</name>
</gene>
<dbReference type="RefSeq" id="WP_229981870.1">
    <property type="nucleotide sequence ID" value="NZ_JAJJPB010000024.1"/>
</dbReference>
<evidence type="ECO:0000256" key="3">
    <source>
        <dbReference type="ARBA" id="ARBA00023125"/>
    </source>
</evidence>
<dbReference type="InterPro" id="IPR045076">
    <property type="entry name" value="MutS"/>
</dbReference>
<dbReference type="InterPro" id="IPR000432">
    <property type="entry name" value="DNA_mismatch_repair_MutS_C"/>
</dbReference>
<keyword evidence="7" id="KW-1185">Reference proteome</keyword>
<dbReference type="SMART" id="SM00534">
    <property type="entry name" value="MUTSac"/>
    <property type="match status" value="1"/>
</dbReference>
<dbReference type="InterPro" id="IPR027417">
    <property type="entry name" value="P-loop_NTPase"/>
</dbReference>
<keyword evidence="3" id="KW-0238">DNA-binding</keyword>
<sequence>MLSALEEYKKRKHRYNLLIKRQQKYMAGISNLRLLIFIIGFIALIEMYILRESFIFNFTVLIMLSLLFYLAYLQTNMKTKIMHSAALVKVNQASIKRLNGEWRNFEDIGGDFIDKNHNYSYDLDIFGKGSLFQLINTAHTCIGRQKLKKLLTEKPQYKQNIYDRQSTVVELAHKIYFRQQFEAEGKMIPNNKQNSKELFSWLKERKNFILKKQLIWALRILSAVTAAATLTLVVKIVYFILAALFDIYKTVPKMFYLVPSYVSVSLILIQCIILKINKKDRIKNLIIAEKYNSDIKVYKSMLGLIEKHEFKSKYIVNLCKKLYSNDGASAYVQIEAFSKICGSIANRRNILYSILNPILMTEYYWNISVEKWKIKSGDSFRKWIDVIGELEALCSLAVIKYDNPHWCMPGIVTGSSRITAKNMGYPLLEEKKRICNDLNIGETYSVMLVTGSNMSGKSTFLRTVGINIVLAYSGAPVCAQEFFCTIMDIYSCMRVNDNLGQNISSFYAEILRIKNIVEASKKGKKILFLLDEIFKGTNSRDRHTGAMILVKQLSKIGNLGFISTHDLELGEMANYRKSKIRNYHFSEYYRNNKIYFDYKLKEGISDTRNAIYLMKLAGIEIEKN</sequence>
<accession>A0ABS8N8L7</accession>
<evidence type="ECO:0000256" key="4">
    <source>
        <dbReference type="SAM" id="Phobius"/>
    </source>
</evidence>
<dbReference type="EMBL" id="JAJJPB010000024">
    <property type="protein sequence ID" value="MCC9296156.1"/>
    <property type="molecule type" value="Genomic_DNA"/>
</dbReference>
<keyword evidence="1" id="KW-0547">Nucleotide-binding</keyword>
<dbReference type="Pfam" id="PF00488">
    <property type="entry name" value="MutS_V"/>
    <property type="match status" value="1"/>
</dbReference>
<organism evidence="6 7">
    <name type="scientific">Clostridium aromativorans</name>
    <dbReference type="NCBI Taxonomy" id="2836848"/>
    <lineage>
        <taxon>Bacteria</taxon>
        <taxon>Bacillati</taxon>
        <taxon>Bacillota</taxon>
        <taxon>Clostridia</taxon>
        <taxon>Eubacteriales</taxon>
        <taxon>Clostridiaceae</taxon>
        <taxon>Clostridium</taxon>
    </lineage>
</organism>
<feature type="domain" description="DNA mismatch repair proteins mutS family" evidence="5">
    <location>
        <begin position="444"/>
        <end position="623"/>
    </location>
</feature>
<name>A0ABS8N8L7_9CLOT</name>
<dbReference type="PANTHER" id="PTHR11361:SF99">
    <property type="entry name" value="DNA MISMATCH REPAIR PROTEIN"/>
    <property type="match status" value="1"/>
</dbReference>
<dbReference type="Gene3D" id="1.10.1420.10">
    <property type="match status" value="1"/>
</dbReference>
<evidence type="ECO:0000259" key="5">
    <source>
        <dbReference type="SMART" id="SM00534"/>
    </source>
</evidence>
<evidence type="ECO:0000256" key="1">
    <source>
        <dbReference type="ARBA" id="ARBA00022741"/>
    </source>
</evidence>
<evidence type="ECO:0000313" key="6">
    <source>
        <dbReference type="EMBL" id="MCC9296156.1"/>
    </source>
</evidence>
<dbReference type="SUPFAM" id="SSF48334">
    <property type="entry name" value="DNA repair protein MutS, domain III"/>
    <property type="match status" value="1"/>
</dbReference>
<feature type="transmembrane region" description="Helical" evidence="4">
    <location>
        <begin position="215"/>
        <end position="248"/>
    </location>
</feature>
<keyword evidence="4" id="KW-0472">Membrane</keyword>
<dbReference type="SUPFAM" id="SSF52540">
    <property type="entry name" value="P-loop containing nucleoside triphosphate hydrolases"/>
    <property type="match status" value="1"/>
</dbReference>
<feature type="transmembrane region" description="Helical" evidence="4">
    <location>
        <begin position="30"/>
        <end position="49"/>
    </location>
</feature>
<dbReference type="CDD" id="cd03283">
    <property type="entry name" value="ABC_MutS-like"/>
    <property type="match status" value="1"/>
</dbReference>
<evidence type="ECO:0000313" key="7">
    <source>
        <dbReference type="Proteomes" id="UP001165422"/>
    </source>
</evidence>